<accession>A0A0G1TCW7</accession>
<proteinExistence type="predicted"/>
<dbReference type="AlphaFoldDB" id="A0A0G1TCW7"/>
<dbReference type="Proteomes" id="UP000034487">
    <property type="component" value="Unassembled WGS sequence"/>
</dbReference>
<protein>
    <recommendedName>
        <fullName evidence="1">DUF5678 domain-containing protein</fullName>
    </recommendedName>
</protein>
<organism evidence="2 3">
    <name type="scientific">Berkelbacteria bacterium GW2011_GWA2_46_7</name>
    <dbReference type="NCBI Taxonomy" id="1618335"/>
    <lineage>
        <taxon>Bacteria</taxon>
        <taxon>Candidatus Berkelbacteria</taxon>
    </lineage>
</organism>
<dbReference type="InterPro" id="IPR043734">
    <property type="entry name" value="DUF5678"/>
</dbReference>
<comment type="caution">
    <text evidence="2">The sequence shown here is derived from an EMBL/GenBank/DDBJ whole genome shotgun (WGS) entry which is preliminary data.</text>
</comment>
<gene>
    <name evidence="2" type="ORF">UX60_C0031G0003</name>
</gene>
<evidence type="ECO:0000313" key="2">
    <source>
        <dbReference type="EMBL" id="KKU43270.1"/>
    </source>
</evidence>
<dbReference type="EMBL" id="LCMV01000031">
    <property type="protein sequence ID" value="KKU43270.1"/>
    <property type="molecule type" value="Genomic_DNA"/>
</dbReference>
<sequence>MTTDWTDLYHQYRGQWVALKSDERTVVGSGATAQQALNKALANGVTEPILTKLPERLVAYVGYGA</sequence>
<dbReference type="Pfam" id="PF18929">
    <property type="entry name" value="DUF5678"/>
    <property type="match status" value="1"/>
</dbReference>
<evidence type="ECO:0000313" key="3">
    <source>
        <dbReference type="Proteomes" id="UP000034487"/>
    </source>
</evidence>
<name>A0A0G1TCW7_9BACT</name>
<reference evidence="2 3" key="1">
    <citation type="journal article" date="2015" name="Nature">
        <title>rRNA introns, odd ribosomes, and small enigmatic genomes across a large radiation of phyla.</title>
        <authorList>
            <person name="Brown C.T."/>
            <person name="Hug L.A."/>
            <person name="Thomas B.C."/>
            <person name="Sharon I."/>
            <person name="Castelle C.J."/>
            <person name="Singh A."/>
            <person name="Wilkins M.J."/>
            <person name="Williams K.H."/>
            <person name="Banfield J.F."/>
        </authorList>
    </citation>
    <scope>NUCLEOTIDE SEQUENCE [LARGE SCALE GENOMIC DNA]</scope>
</reference>
<evidence type="ECO:0000259" key="1">
    <source>
        <dbReference type="Pfam" id="PF18929"/>
    </source>
</evidence>
<feature type="domain" description="DUF5678" evidence="1">
    <location>
        <begin position="7"/>
        <end position="55"/>
    </location>
</feature>